<dbReference type="Pfam" id="PF17853">
    <property type="entry name" value="GGDEF_2"/>
    <property type="match status" value="1"/>
</dbReference>
<dbReference type="PANTHER" id="PTHR33744">
    <property type="entry name" value="CARBOHYDRATE DIACID REGULATOR"/>
    <property type="match status" value="1"/>
</dbReference>
<dbReference type="EMBL" id="MUKV01000015">
    <property type="protein sequence ID" value="OQS38688.1"/>
    <property type="molecule type" value="Genomic_DNA"/>
</dbReference>
<gene>
    <name evidence="5" type="ORF">B0T45_13010</name>
</gene>
<dbReference type="InterPro" id="IPR008599">
    <property type="entry name" value="Diacid_rec"/>
</dbReference>
<dbReference type="InterPro" id="IPR042070">
    <property type="entry name" value="PucR_C-HTH_sf"/>
</dbReference>
<comment type="caution">
    <text evidence="5">The sequence shown here is derived from an EMBL/GenBank/DDBJ whole genome shotgun (WGS) entry which is preliminary data.</text>
</comment>
<dbReference type="Pfam" id="PF13556">
    <property type="entry name" value="HTH_30"/>
    <property type="match status" value="1"/>
</dbReference>
<dbReference type="RefSeq" id="WP_081555758.1">
    <property type="nucleotide sequence ID" value="NZ_MUKV01000015.1"/>
</dbReference>
<dbReference type="Proteomes" id="UP000192721">
    <property type="component" value="Unassembled WGS sequence"/>
</dbReference>
<reference evidence="5 6" key="1">
    <citation type="submission" date="2017-02" db="EMBL/GenBank/DDBJ databases">
        <title>Chromobacterium haemolyticum H5244.</title>
        <authorList>
            <person name="Gulvik C.A."/>
        </authorList>
    </citation>
    <scope>NUCLEOTIDE SEQUENCE [LARGE SCALE GENOMIC DNA]</scope>
    <source>
        <strain evidence="5 6">H5244</strain>
    </source>
</reference>
<feature type="domain" description="Putative sugar diacid recognition" evidence="2">
    <location>
        <begin position="4"/>
        <end position="137"/>
    </location>
</feature>
<evidence type="ECO:0000313" key="6">
    <source>
        <dbReference type="Proteomes" id="UP000192721"/>
    </source>
</evidence>
<dbReference type="Pfam" id="PF05651">
    <property type="entry name" value="Diacid_rec"/>
    <property type="match status" value="1"/>
</dbReference>
<evidence type="ECO:0000256" key="1">
    <source>
        <dbReference type="ARBA" id="ARBA00006754"/>
    </source>
</evidence>
<sequence>MSILTTELAQDIVSRTMRIIPFNVNVMDAQGAILGSGDSDRLGQLHDGALLALAQRRTVEIDDVTAGKLHGSRPGINLPLHVDGRIAGVVGLTGQPEQVRQFGELVRLTAEMILEQAQLQRALQHDARQREAFVLEWIRGEPGPALDAWAQRLGLRLEQPHVVLSLQLDEDNLAADQAQATLQQLQSALAARWPRLLSAATGPYELVLVEACEEDGEAEREALLQRRLSALAGWLEEMDTSGFRLGMGIALPGRDGAAQSCLSARAAARIGRQRQPKKRAHSYYELALPVLLSGLDHGWQAQQLRQPLQRLEQAGKSGLRRTAETWFAHQSHPGATARALHIHRNTLDYRLDRIAEITGLDLERHEDRFRLYVALLLG</sequence>
<dbReference type="InterPro" id="IPR051448">
    <property type="entry name" value="CdaR-like_regulators"/>
</dbReference>
<feature type="domain" description="PucR C-terminal helix-turn-helix" evidence="3">
    <location>
        <begin position="319"/>
        <end position="376"/>
    </location>
</feature>
<evidence type="ECO:0000259" key="2">
    <source>
        <dbReference type="Pfam" id="PF05651"/>
    </source>
</evidence>
<evidence type="ECO:0000313" key="5">
    <source>
        <dbReference type="EMBL" id="OQS38688.1"/>
    </source>
</evidence>
<dbReference type="PANTHER" id="PTHR33744:SF15">
    <property type="entry name" value="CARBOHYDRATE DIACID REGULATOR"/>
    <property type="match status" value="1"/>
</dbReference>
<dbReference type="AlphaFoldDB" id="A0A1W0CVH6"/>
<dbReference type="InterPro" id="IPR041522">
    <property type="entry name" value="CdaR_GGDEF"/>
</dbReference>
<accession>A0A1W0CVH6</accession>
<evidence type="ECO:0000259" key="3">
    <source>
        <dbReference type="Pfam" id="PF13556"/>
    </source>
</evidence>
<feature type="domain" description="CdaR GGDEF-like" evidence="4">
    <location>
        <begin position="140"/>
        <end position="270"/>
    </location>
</feature>
<proteinExistence type="inferred from homology"/>
<dbReference type="Gene3D" id="1.10.10.2840">
    <property type="entry name" value="PucR C-terminal helix-turn-helix domain"/>
    <property type="match status" value="1"/>
</dbReference>
<protein>
    <submittedName>
        <fullName evidence="5">Transcriptional regulator</fullName>
    </submittedName>
</protein>
<dbReference type="InterPro" id="IPR025736">
    <property type="entry name" value="PucR_C-HTH_dom"/>
</dbReference>
<organism evidence="5 6">
    <name type="scientific">Chromobacterium haemolyticum</name>
    <dbReference type="NCBI Taxonomy" id="394935"/>
    <lineage>
        <taxon>Bacteria</taxon>
        <taxon>Pseudomonadati</taxon>
        <taxon>Pseudomonadota</taxon>
        <taxon>Betaproteobacteria</taxon>
        <taxon>Neisseriales</taxon>
        <taxon>Chromobacteriaceae</taxon>
        <taxon>Chromobacterium</taxon>
    </lineage>
</organism>
<comment type="similarity">
    <text evidence="1">Belongs to the CdaR family.</text>
</comment>
<evidence type="ECO:0000259" key="4">
    <source>
        <dbReference type="Pfam" id="PF17853"/>
    </source>
</evidence>
<name>A0A1W0CVH6_9NEIS</name>